<dbReference type="STRING" id="1157490.EL26_14515"/>
<proteinExistence type="predicted"/>
<keyword evidence="3" id="KW-1185">Reference proteome</keyword>
<evidence type="ECO:0000313" key="3">
    <source>
        <dbReference type="Proteomes" id="UP000027931"/>
    </source>
</evidence>
<keyword evidence="1" id="KW-0472">Membrane</keyword>
<feature type="transmembrane region" description="Helical" evidence="1">
    <location>
        <begin position="32"/>
        <end position="52"/>
    </location>
</feature>
<sequence length="76" mass="8435">MNTVIVQAILTIGLVLLLEWRLIKREPGSTRLLYFSMLGLSCCIWIYLGAVATPVRPSTWLEHLLAPVALLNVSGE</sequence>
<evidence type="ECO:0000313" key="2">
    <source>
        <dbReference type="EMBL" id="KEO82595.1"/>
    </source>
</evidence>
<accession>A0A074LQ57</accession>
<reference evidence="2 3" key="1">
    <citation type="journal article" date="2013" name="Int. J. Syst. Evol. Microbiol.">
        <title>Tumebacillus flagellatus sp. nov., an alpha-amylase/pullulanase-producing bacterium isolated from cassava wastewater.</title>
        <authorList>
            <person name="Wang Q."/>
            <person name="Xie N."/>
            <person name="Qin Y."/>
            <person name="Shen N."/>
            <person name="Zhu J."/>
            <person name="Mi H."/>
            <person name="Huang R."/>
        </authorList>
    </citation>
    <scope>NUCLEOTIDE SEQUENCE [LARGE SCALE GENOMIC DNA]</scope>
    <source>
        <strain evidence="2 3">GST4</strain>
    </source>
</reference>
<comment type="caution">
    <text evidence="2">The sequence shown here is derived from an EMBL/GenBank/DDBJ whole genome shotgun (WGS) entry which is preliminary data.</text>
</comment>
<dbReference type="EMBL" id="JMIR01000020">
    <property type="protein sequence ID" value="KEO82595.1"/>
    <property type="molecule type" value="Genomic_DNA"/>
</dbReference>
<evidence type="ECO:0000256" key="1">
    <source>
        <dbReference type="SAM" id="Phobius"/>
    </source>
</evidence>
<dbReference type="RefSeq" id="WP_038089878.1">
    <property type="nucleotide sequence ID" value="NZ_JMIR01000020.1"/>
</dbReference>
<dbReference type="OrthoDB" id="2634693at2"/>
<feature type="transmembrane region" description="Helical" evidence="1">
    <location>
        <begin position="6"/>
        <end position="23"/>
    </location>
</feature>
<dbReference type="AlphaFoldDB" id="A0A074LQ57"/>
<organism evidence="2 3">
    <name type="scientific">Tumebacillus flagellatus</name>
    <dbReference type="NCBI Taxonomy" id="1157490"/>
    <lineage>
        <taxon>Bacteria</taxon>
        <taxon>Bacillati</taxon>
        <taxon>Bacillota</taxon>
        <taxon>Bacilli</taxon>
        <taxon>Bacillales</taxon>
        <taxon>Alicyclobacillaceae</taxon>
        <taxon>Tumebacillus</taxon>
    </lineage>
</organism>
<keyword evidence="1" id="KW-1133">Transmembrane helix</keyword>
<dbReference type="Proteomes" id="UP000027931">
    <property type="component" value="Unassembled WGS sequence"/>
</dbReference>
<protein>
    <submittedName>
        <fullName evidence="2">Uncharacterized protein</fullName>
    </submittedName>
</protein>
<name>A0A074LQ57_9BACL</name>
<keyword evidence="1" id="KW-0812">Transmembrane</keyword>
<gene>
    <name evidence="2" type="ORF">EL26_14515</name>
</gene>